<evidence type="ECO:0000256" key="1">
    <source>
        <dbReference type="SAM" id="MobiDB-lite"/>
    </source>
</evidence>
<feature type="region of interest" description="Disordered" evidence="1">
    <location>
        <begin position="1"/>
        <end position="23"/>
    </location>
</feature>
<name>A0ABU0C023_9HYPH</name>
<accession>A0ABU0C023</accession>
<sequence length="107" mass="11722">MSRFHRYRADRTNSHAGTATDAGMFVEVRQEGSAEARLEPDRVLGTALAARLAGDVAFRETDIGYRCEMIEAESALRQEDGFRAGQPAFAAEGAFGRGEIEQGSRIR</sequence>
<gene>
    <name evidence="2" type="ORF">QO002_006072</name>
</gene>
<comment type="caution">
    <text evidence="2">The sequence shown here is derived from an EMBL/GenBank/DDBJ whole genome shotgun (WGS) entry which is preliminary data.</text>
</comment>
<keyword evidence="3" id="KW-1185">Reference proteome</keyword>
<evidence type="ECO:0000313" key="2">
    <source>
        <dbReference type="EMBL" id="MDQ0323865.1"/>
    </source>
</evidence>
<organism evidence="2 3">
    <name type="scientific">Pararhizobium capsulatum DSM 1112</name>
    <dbReference type="NCBI Taxonomy" id="1121113"/>
    <lineage>
        <taxon>Bacteria</taxon>
        <taxon>Pseudomonadati</taxon>
        <taxon>Pseudomonadota</taxon>
        <taxon>Alphaproteobacteria</taxon>
        <taxon>Hyphomicrobiales</taxon>
        <taxon>Rhizobiaceae</taxon>
        <taxon>Rhizobium/Agrobacterium group</taxon>
        <taxon>Pararhizobium</taxon>
    </lineage>
</organism>
<proteinExistence type="predicted"/>
<evidence type="ECO:0000313" key="3">
    <source>
        <dbReference type="Proteomes" id="UP001230207"/>
    </source>
</evidence>
<dbReference type="EMBL" id="JAUSVF010000005">
    <property type="protein sequence ID" value="MDQ0323865.1"/>
    <property type="molecule type" value="Genomic_DNA"/>
</dbReference>
<protein>
    <submittedName>
        <fullName evidence="2">Uncharacterized protein</fullName>
    </submittedName>
</protein>
<dbReference type="Proteomes" id="UP001230207">
    <property type="component" value="Unassembled WGS sequence"/>
</dbReference>
<reference evidence="2 3" key="1">
    <citation type="submission" date="2023-07" db="EMBL/GenBank/DDBJ databases">
        <title>Genomic Encyclopedia of Type Strains, Phase IV (KMG-IV): sequencing the most valuable type-strain genomes for metagenomic binning, comparative biology and taxonomic classification.</title>
        <authorList>
            <person name="Goeker M."/>
        </authorList>
    </citation>
    <scope>NUCLEOTIDE SEQUENCE [LARGE SCALE GENOMIC DNA]</scope>
    <source>
        <strain evidence="2 3">DSM 1112</strain>
    </source>
</reference>